<accession>A0A8S5N475</accession>
<reference evidence="1" key="1">
    <citation type="journal article" date="2021" name="Proc. Natl. Acad. Sci. U.S.A.">
        <title>A Catalog of Tens of Thousands of Viruses from Human Metagenomes Reveals Hidden Associations with Chronic Diseases.</title>
        <authorList>
            <person name="Tisza M.J."/>
            <person name="Buck C.B."/>
        </authorList>
    </citation>
    <scope>NUCLEOTIDE SEQUENCE</scope>
    <source>
        <strain evidence="1">Ctv0N24</strain>
    </source>
</reference>
<proteinExistence type="predicted"/>
<evidence type="ECO:0000313" key="1">
    <source>
        <dbReference type="EMBL" id="DAD89066.1"/>
    </source>
</evidence>
<name>A0A8S5N475_9CAUD</name>
<dbReference type="EMBL" id="BK015052">
    <property type="protein sequence ID" value="DAD89066.1"/>
    <property type="molecule type" value="Genomic_DNA"/>
</dbReference>
<protein>
    <submittedName>
        <fullName evidence="1">Uncharacterized protein</fullName>
    </submittedName>
</protein>
<organism evidence="1">
    <name type="scientific">Siphoviridae sp. ctv0N24</name>
    <dbReference type="NCBI Taxonomy" id="2826509"/>
    <lineage>
        <taxon>Viruses</taxon>
        <taxon>Duplodnaviria</taxon>
        <taxon>Heunggongvirae</taxon>
        <taxon>Uroviricota</taxon>
        <taxon>Caudoviricetes</taxon>
    </lineage>
</organism>
<sequence>MSPSLRRQNKTTKAPGIISQGLLFITKALYKLRLLPRNCSLPIPPLPDQAKFRTARRPLHS</sequence>